<keyword evidence="6" id="KW-1185">Reference proteome</keyword>
<dbReference type="InterPro" id="IPR003593">
    <property type="entry name" value="AAA+_ATPase"/>
</dbReference>
<dbReference type="OrthoDB" id="3396710at2"/>
<proteinExistence type="predicted"/>
<dbReference type="Proteomes" id="UP000063789">
    <property type="component" value="Chromosome"/>
</dbReference>
<dbReference type="KEGG" id="goq:ACH46_18570"/>
<evidence type="ECO:0000256" key="1">
    <source>
        <dbReference type="ARBA" id="ARBA00022448"/>
    </source>
</evidence>
<protein>
    <recommendedName>
        <fullName evidence="4">ABC transporter domain-containing protein</fullName>
    </recommendedName>
</protein>
<dbReference type="GO" id="GO:0005524">
    <property type="term" value="F:ATP binding"/>
    <property type="evidence" value="ECO:0007669"/>
    <property type="project" value="UniProtKB-KW"/>
</dbReference>
<dbReference type="PATRIC" id="fig|1136941.3.peg.3798"/>
<feature type="domain" description="ABC transporter" evidence="4">
    <location>
        <begin position="5"/>
        <end position="252"/>
    </location>
</feature>
<dbReference type="SUPFAM" id="SSF52540">
    <property type="entry name" value="P-loop containing nucleoside triphosphate hydrolases"/>
    <property type="match status" value="1"/>
</dbReference>
<dbReference type="InterPro" id="IPR032823">
    <property type="entry name" value="BCA_ABC_TP_C"/>
</dbReference>
<gene>
    <name evidence="5" type="ORF">ACH46_18570</name>
</gene>
<dbReference type="SMART" id="SM00382">
    <property type="entry name" value="AAA"/>
    <property type="match status" value="1"/>
</dbReference>
<evidence type="ECO:0000256" key="3">
    <source>
        <dbReference type="ARBA" id="ARBA00022840"/>
    </source>
</evidence>
<dbReference type="AlphaFoldDB" id="A0A0N9NJI6"/>
<dbReference type="EMBL" id="CP011853">
    <property type="protein sequence ID" value="ALG86130.1"/>
    <property type="molecule type" value="Genomic_DNA"/>
</dbReference>
<dbReference type="PANTHER" id="PTHR45772:SF4">
    <property type="entry name" value="ABC TRANSPORTER ATP-BINDING PROTEIN"/>
    <property type="match status" value="1"/>
</dbReference>
<sequence length="254" mass="27241">MTALLSVRDMSRSFGGVAAVQSVDLDVDAGTIRAVIGPNGAGKTTLLDLVTGFTKPDSGSVEFKGDQLVGLSPRELPSRGLMRTFQSARLVPSLTVRENVMLGAYRFTRARFGSDAFRLARSRREEKELTVRADELIDFLDMRHFADTLAPALPAGAQRLVEVARGLAGAPDLLLLDEPAAGLDDSETRELADVLRAVRTGGISMVLIEHNMALVLAVSDRITVMDAGRVIAEGVPKDVRGDPAVRKAYLGVDQ</sequence>
<evidence type="ECO:0000259" key="4">
    <source>
        <dbReference type="PROSITE" id="PS50893"/>
    </source>
</evidence>
<reference evidence="6" key="1">
    <citation type="submission" date="2015-06" db="EMBL/GenBank/DDBJ databases">
        <title>Complete genome sequence and metabolic analysis of phthalate degradation pathway in Gordonia sp. QH-11.</title>
        <authorList>
            <person name="Jin D."/>
            <person name="Kong X."/>
            <person name="Bai Z."/>
        </authorList>
    </citation>
    <scope>NUCLEOTIDE SEQUENCE [LARGE SCALE GENOMIC DNA]</scope>
    <source>
        <strain evidence="6">QH-11</strain>
    </source>
</reference>
<dbReference type="Pfam" id="PF00005">
    <property type="entry name" value="ABC_tran"/>
    <property type="match status" value="1"/>
</dbReference>
<dbReference type="GO" id="GO:0005886">
    <property type="term" value="C:plasma membrane"/>
    <property type="evidence" value="ECO:0007669"/>
    <property type="project" value="TreeGrafter"/>
</dbReference>
<dbReference type="PROSITE" id="PS50893">
    <property type="entry name" value="ABC_TRANSPORTER_2"/>
    <property type="match status" value="1"/>
</dbReference>
<dbReference type="FunFam" id="3.40.50.300:FF:000421">
    <property type="entry name" value="Branched-chain amino acid ABC transporter ATP-binding protein"/>
    <property type="match status" value="1"/>
</dbReference>
<organism evidence="5 6">
    <name type="scientific">Gordonia phthalatica</name>
    <dbReference type="NCBI Taxonomy" id="1136941"/>
    <lineage>
        <taxon>Bacteria</taxon>
        <taxon>Bacillati</taxon>
        <taxon>Actinomycetota</taxon>
        <taxon>Actinomycetes</taxon>
        <taxon>Mycobacteriales</taxon>
        <taxon>Gordoniaceae</taxon>
        <taxon>Gordonia</taxon>
    </lineage>
</organism>
<dbReference type="Gene3D" id="3.40.50.300">
    <property type="entry name" value="P-loop containing nucleotide triphosphate hydrolases"/>
    <property type="match status" value="1"/>
</dbReference>
<evidence type="ECO:0000313" key="5">
    <source>
        <dbReference type="EMBL" id="ALG86130.1"/>
    </source>
</evidence>
<keyword evidence="3" id="KW-0067">ATP-binding</keyword>
<reference evidence="5 6" key="2">
    <citation type="journal article" date="2017" name="Int. J. Syst. Evol. Microbiol.">
        <title>Gordonia phthalatica sp. nov., a di-n-butyl phthalate-degrading bacterium isolated from activated sludge.</title>
        <authorList>
            <person name="Jin D."/>
            <person name="Kong X."/>
            <person name="Jia M."/>
            <person name="Yu X."/>
            <person name="Wang X."/>
            <person name="Zhuang X."/>
            <person name="Deng Y."/>
            <person name="Bai Z."/>
        </authorList>
    </citation>
    <scope>NUCLEOTIDE SEQUENCE [LARGE SCALE GENOMIC DNA]</scope>
    <source>
        <strain evidence="5 6">QH-11</strain>
    </source>
</reference>
<keyword evidence="1" id="KW-0813">Transport</keyword>
<keyword evidence="2" id="KW-0547">Nucleotide-binding</keyword>
<dbReference type="PANTHER" id="PTHR45772">
    <property type="entry name" value="CONSERVED COMPONENT OF ABC TRANSPORTER FOR NATURAL AMINO ACIDS-RELATED"/>
    <property type="match status" value="1"/>
</dbReference>
<dbReference type="InterPro" id="IPR051120">
    <property type="entry name" value="ABC_AA/LPS_Transport"/>
</dbReference>
<dbReference type="InterPro" id="IPR027417">
    <property type="entry name" value="P-loop_NTPase"/>
</dbReference>
<evidence type="ECO:0000313" key="6">
    <source>
        <dbReference type="Proteomes" id="UP000063789"/>
    </source>
</evidence>
<dbReference type="Pfam" id="PF12399">
    <property type="entry name" value="BCA_ABC_TP_C"/>
    <property type="match status" value="1"/>
</dbReference>
<evidence type="ECO:0000256" key="2">
    <source>
        <dbReference type="ARBA" id="ARBA00022741"/>
    </source>
</evidence>
<accession>A0A0N9NJI6</accession>
<dbReference type="CDD" id="cd03219">
    <property type="entry name" value="ABC_Mj1267_LivG_branched"/>
    <property type="match status" value="1"/>
</dbReference>
<dbReference type="STRING" id="1136941.ACH46_18570"/>
<dbReference type="GO" id="GO:0016887">
    <property type="term" value="F:ATP hydrolysis activity"/>
    <property type="evidence" value="ECO:0007669"/>
    <property type="project" value="InterPro"/>
</dbReference>
<dbReference type="InterPro" id="IPR003439">
    <property type="entry name" value="ABC_transporter-like_ATP-bd"/>
</dbReference>
<name>A0A0N9NJI6_9ACTN</name>